<evidence type="ECO:0000313" key="3">
    <source>
        <dbReference type="Proteomes" id="UP001611548"/>
    </source>
</evidence>
<dbReference type="InterPro" id="IPR024344">
    <property type="entry name" value="MDMPI_metal-binding"/>
</dbReference>
<dbReference type="Gene3D" id="1.20.120.450">
    <property type="entry name" value="dinb family like domain"/>
    <property type="match status" value="1"/>
</dbReference>
<dbReference type="RefSeq" id="WP_240483377.1">
    <property type="nucleotide sequence ID" value="NZ_JBIRWE010000009.1"/>
</dbReference>
<dbReference type="Pfam" id="PF11716">
    <property type="entry name" value="MDMPI_N"/>
    <property type="match status" value="1"/>
</dbReference>
<evidence type="ECO:0000313" key="2">
    <source>
        <dbReference type="EMBL" id="MFI1966487.1"/>
    </source>
</evidence>
<feature type="domain" description="Mycothiol-dependent maleylpyruvate isomerase metal-binding" evidence="1">
    <location>
        <begin position="19"/>
        <end position="154"/>
    </location>
</feature>
<keyword evidence="3" id="KW-1185">Reference proteome</keyword>
<dbReference type="EMBL" id="JBIRWE010000009">
    <property type="protein sequence ID" value="MFI1966487.1"/>
    <property type="molecule type" value="Genomic_DNA"/>
</dbReference>
<organism evidence="2 3">
    <name type="scientific">Streptomyces pathocidini</name>
    <dbReference type="NCBI Taxonomy" id="1650571"/>
    <lineage>
        <taxon>Bacteria</taxon>
        <taxon>Bacillati</taxon>
        <taxon>Actinomycetota</taxon>
        <taxon>Actinomycetes</taxon>
        <taxon>Kitasatosporales</taxon>
        <taxon>Streptomycetaceae</taxon>
        <taxon>Streptomyces</taxon>
    </lineage>
</organism>
<evidence type="ECO:0000259" key="1">
    <source>
        <dbReference type="Pfam" id="PF11716"/>
    </source>
</evidence>
<dbReference type="GO" id="GO:0016853">
    <property type="term" value="F:isomerase activity"/>
    <property type="evidence" value="ECO:0007669"/>
    <property type="project" value="UniProtKB-KW"/>
</dbReference>
<proteinExistence type="predicted"/>
<sequence length="243" mass="26190">MTHPMKHLPATEDTFRELAGAADRLLTDLDRLTDADIAAPSRLSGWTRGHVLSHLAAQVPALERLLEWARTGVERPQYADLRARDAEIEAGAGRPAAELAAEVRRTAAHFQQAVENLSEPAWKAVIRPFTGELCTPERILVIRLRELEVHHADLDLGYGFADIPDAALRTITEDVAGHLAQATAATTFELRDEQGAPIHRFGTGGPTVTGTRPDVLAWLTGRSAGEGLTTADGAALPALPGWI</sequence>
<accession>A0ABW7UV71</accession>
<gene>
    <name evidence="2" type="ORF">ACH429_20650</name>
</gene>
<dbReference type="InterPro" id="IPR017517">
    <property type="entry name" value="Maleyloyr_isom"/>
</dbReference>
<name>A0ABW7UV71_9ACTN</name>
<protein>
    <submittedName>
        <fullName evidence="2">Maleylpyruvate isomerase family mycothiol-dependent enzyme</fullName>
    </submittedName>
</protein>
<keyword evidence="2" id="KW-0413">Isomerase</keyword>
<dbReference type="Gene3D" id="3.30.1050.20">
    <property type="match status" value="1"/>
</dbReference>
<dbReference type="InterPro" id="IPR034660">
    <property type="entry name" value="DinB/YfiT-like"/>
</dbReference>
<dbReference type="Proteomes" id="UP001611548">
    <property type="component" value="Unassembled WGS sequence"/>
</dbReference>
<dbReference type="InterPro" id="IPR036527">
    <property type="entry name" value="SCP2_sterol-bd_dom_sf"/>
</dbReference>
<comment type="caution">
    <text evidence="2">The sequence shown here is derived from an EMBL/GenBank/DDBJ whole genome shotgun (WGS) entry which is preliminary data.</text>
</comment>
<reference evidence="2 3" key="1">
    <citation type="submission" date="2024-10" db="EMBL/GenBank/DDBJ databases">
        <title>The Natural Products Discovery Center: Release of the First 8490 Sequenced Strains for Exploring Actinobacteria Biosynthetic Diversity.</title>
        <authorList>
            <person name="Kalkreuter E."/>
            <person name="Kautsar S.A."/>
            <person name="Yang D."/>
            <person name="Bader C.D."/>
            <person name="Teijaro C.N."/>
            <person name="Fluegel L."/>
            <person name="Davis C.M."/>
            <person name="Simpson J.R."/>
            <person name="Lauterbach L."/>
            <person name="Steele A.D."/>
            <person name="Gui C."/>
            <person name="Meng S."/>
            <person name="Li G."/>
            <person name="Viehrig K."/>
            <person name="Ye F."/>
            <person name="Su P."/>
            <person name="Kiefer A.F."/>
            <person name="Nichols A."/>
            <person name="Cepeda A.J."/>
            <person name="Yan W."/>
            <person name="Fan B."/>
            <person name="Jiang Y."/>
            <person name="Adhikari A."/>
            <person name="Zheng C.-J."/>
            <person name="Schuster L."/>
            <person name="Cowan T.M."/>
            <person name="Smanski M.J."/>
            <person name="Chevrette M.G."/>
            <person name="De Carvalho L.P.S."/>
            <person name="Shen B."/>
        </authorList>
    </citation>
    <scope>NUCLEOTIDE SEQUENCE [LARGE SCALE GENOMIC DNA]</scope>
    <source>
        <strain evidence="2 3">NPDC020327</strain>
    </source>
</reference>
<dbReference type="NCBIfam" id="TIGR03083">
    <property type="entry name" value="maleylpyruvate isomerase family mycothiol-dependent enzyme"/>
    <property type="match status" value="1"/>
</dbReference>
<dbReference type="SUPFAM" id="SSF109854">
    <property type="entry name" value="DinB/YfiT-like putative metalloenzymes"/>
    <property type="match status" value="1"/>
</dbReference>
<dbReference type="SUPFAM" id="SSF55718">
    <property type="entry name" value="SCP-like"/>
    <property type="match status" value="1"/>
</dbReference>